<evidence type="ECO:0000256" key="1">
    <source>
        <dbReference type="ARBA" id="ARBA00004141"/>
    </source>
</evidence>
<keyword evidence="3 5" id="KW-1133">Transmembrane helix</keyword>
<dbReference type="EMBL" id="KY124271">
    <property type="protein sequence ID" value="AQX44756.1"/>
    <property type="molecule type" value="Genomic_DNA"/>
</dbReference>
<feature type="transmembrane region" description="Helical" evidence="5">
    <location>
        <begin position="57"/>
        <end position="90"/>
    </location>
</feature>
<proteinExistence type="predicted"/>
<evidence type="ECO:0000313" key="7">
    <source>
        <dbReference type="EMBL" id="APP87989.1"/>
    </source>
</evidence>
<feature type="domain" description="CGL160/ATPI" evidence="6">
    <location>
        <begin position="39"/>
        <end position="149"/>
    </location>
</feature>
<dbReference type="EMBL" id="KX897545">
    <property type="protein sequence ID" value="APP87989.1"/>
    <property type="molecule type" value="Genomic_DNA"/>
</dbReference>
<organism evidence="7">
    <name type="scientific">Paulinella micropora</name>
    <dbReference type="NCBI Taxonomy" id="1928728"/>
    <lineage>
        <taxon>Eukaryota</taxon>
        <taxon>Sar</taxon>
        <taxon>Rhizaria</taxon>
        <taxon>Cercozoa</taxon>
        <taxon>Imbricatea</taxon>
        <taxon>Silicofilosea</taxon>
        <taxon>Euglyphida</taxon>
        <taxon>Paulinellidae</taxon>
        <taxon>Paulinella</taxon>
    </lineage>
</organism>
<reference evidence="7" key="1">
    <citation type="journal article" date="2017" name="Protist">
        <title>Diversity of the Photosynthetic Paulinella Species, with the Description of Paulinella micropora sp. nov. and the Chromatophore Genome Sequence for strain KR01.</title>
        <authorList>
            <person name="Lhee D."/>
            <person name="Yang E.C."/>
            <person name="Kim J.I."/>
            <person name="Nakayama T."/>
            <person name="Zuccarello G."/>
            <person name="Andersen R.A."/>
            <person name="Yoon H.S."/>
        </authorList>
    </citation>
    <scope>NUCLEOTIDE SEQUENCE</scope>
    <source>
        <strain evidence="8">FK01</strain>
        <strain evidence="7">KR01</strain>
    </source>
</reference>
<dbReference type="PANTHER" id="PTHR34118">
    <property type="entry name" value="NF-KAPPA-B INHIBITOR-LIKE PROTEIN-RELATED"/>
    <property type="match status" value="1"/>
</dbReference>
<gene>
    <name evidence="7" type="primary">atp1</name>
    <name evidence="7" type="ORF">PCKR_193</name>
    <name evidence="8" type="ORF">PFK_193</name>
</gene>
<accession>A0A1L5YBA1</accession>
<evidence type="ECO:0000313" key="8">
    <source>
        <dbReference type="EMBL" id="AQX44756.1"/>
    </source>
</evidence>
<protein>
    <submittedName>
        <fullName evidence="7">Putative H+-transporting ATP synthase</fullName>
    </submittedName>
</protein>
<evidence type="ECO:0000256" key="3">
    <source>
        <dbReference type="ARBA" id="ARBA00022989"/>
    </source>
</evidence>
<evidence type="ECO:0000256" key="2">
    <source>
        <dbReference type="ARBA" id="ARBA00022692"/>
    </source>
</evidence>
<dbReference type="GO" id="GO:0016020">
    <property type="term" value="C:membrane"/>
    <property type="evidence" value="ECO:0007669"/>
    <property type="project" value="UniProtKB-SubCell"/>
</dbReference>
<evidence type="ECO:0000256" key="5">
    <source>
        <dbReference type="SAM" id="Phobius"/>
    </source>
</evidence>
<sequence>MSQVPRKSSKKRDRFQPISQALLQALLAIYSEAVNTAEQKSIEDYAKIQRRLLFATLIVSLAVFTITAFVFSLFVARSLLVGAIAGVLYLRLLARSVANLNGYSRRVNRSQLLVPVVLVVAASRFPQLEFLPAFLGFLLYKPALLIQAILDA</sequence>
<name>A0A1L5YBA1_9EUKA</name>
<keyword evidence="4 5" id="KW-0472">Membrane</keyword>
<evidence type="ECO:0000256" key="4">
    <source>
        <dbReference type="ARBA" id="ARBA00023136"/>
    </source>
</evidence>
<evidence type="ECO:0000259" key="6">
    <source>
        <dbReference type="Pfam" id="PF24763"/>
    </source>
</evidence>
<dbReference type="PANTHER" id="PTHR34118:SF6">
    <property type="entry name" value="PROTEIN CONSERVED ONLY IN THE GREEN LINEAGE 160, CHLOROPLASTIC"/>
    <property type="match status" value="1"/>
</dbReference>
<dbReference type="AlphaFoldDB" id="A0A1L5YBA1"/>
<comment type="subcellular location">
    <subcellularLocation>
        <location evidence="1">Membrane</location>
        <topology evidence="1">Multi-pass membrane protein</topology>
    </subcellularLocation>
</comment>
<geneLocation type="plastid" evidence="7"/>
<keyword evidence="7" id="KW-0934">Plastid</keyword>
<dbReference type="Pfam" id="PF24763">
    <property type="entry name" value="CGL160_C"/>
    <property type="match status" value="1"/>
</dbReference>
<dbReference type="InterPro" id="IPR056309">
    <property type="entry name" value="CGL160/ATPI_dom"/>
</dbReference>
<keyword evidence="2 5" id="KW-0812">Transmembrane</keyword>